<accession>M7B4H9</accession>
<evidence type="ECO:0000313" key="1">
    <source>
        <dbReference type="EMBL" id="EMP30410.1"/>
    </source>
</evidence>
<keyword evidence="2" id="KW-1185">Reference proteome</keyword>
<evidence type="ECO:0000313" key="2">
    <source>
        <dbReference type="Proteomes" id="UP000031443"/>
    </source>
</evidence>
<proteinExistence type="predicted"/>
<sequence>MRMDSYQCTDYKIKDFRGSEFLPLEDSEGAQGPPIPYRYFPQKTTDIMAVPPTAEKPLTGFPQYGALYSTHQIRPAGPIGDSGPSTPP</sequence>
<dbReference type="EMBL" id="KB549795">
    <property type="protein sequence ID" value="EMP30410.1"/>
    <property type="molecule type" value="Genomic_DNA"/>
</dbReference>
<organism evidence="1 2">
    <name type="scientific">Chelonia mydas</name>
    <name type="common">Green sea-turtle</name>
    <name type="synonym">Chelonia agassizi</name>
    <dbReference type="NCBI Taxonomy" id="8469"/>
    <lineage>
        <taxon>Eukaryota</taxon>
        <taxon>Metazoa</taxon>
        <taxon>Chordata</taxon>
        <taxon>Craniata</taxon>
        <taxon>Vertebrata</taxon>
        <taxon>Euteleostomi</taxon>
        <taxon>Archelosauria</taxon>
        <taxon>Testudinata</taxon>
        <taxon>Testudines</taxon>
        <taxon>Cryptodira</taxon>
        <taxon>Durocryptodira</taxon>
        <taxon>Americhelydia</taxon>
        <taxon>Chelonioidea</taxon>
        <taxon>Cheloniidae</taxon>
        <taxon>Chelonia</taxon>
    </lineage>
</organism>
<gene>
    <name evidence="1" type="ORF">UY3_12411</name>
</gene>
<protein>
    <submittedName>
        <fullName evidence="1">Uncharacterized protein</fullName>
    </submittedName>
</protein>
<name>M7B4H9_CHEMY</name>
<dbReference type="AlphaFoldDB" id="M7B4H9"/>
<reference evidence="2" key="1">
    <citation type="journal article" date="2013" name="Nat. Genet.">
        <title>The draft genomes of soft-shell turtle and green sea turtle yield insights into the development and evolution of the turtle-specific body plan.</title>
        <authorList>
            <person name="Wang Z."/>
            <person name="Pascual-Anaya J."/>
            <person name="Zadissa A."/>
            <person name="Li W."/>
            <person name="Niimura Y."/>
            <person name="Huang Z."/>
            <person name="Li C."/>
            <person name="White S."/>
            <person name="Xiong Z."/>
            <person name="Fang D."/>
            <person name="Wang B."/>
            <person name="Ming Y."/>
            <person name="Chen Y."/>
            <person name="Zheng Y."/>
            <person name="Kuraku S."/>
            <person name="Pignatelli M."/>
            <person name="Herrero J."/>
            <person name="Beal K."/>
            <person name="Nozawa M."/>
            <person name="Li Q."/>
            <person name="Wang J."/>
            <person name="Zhang H."/>
            <person name="Yu L."/>
            <person name="Shigenobu S."/>
            <person name="Wang J."/>
            <person name="Liu J."/>
            <person name="Flicek P."/>
            <person name="Searle S."/>
            <person name="Wang J."/>
            <person name="Kuratani S."/>
            <person name="Yin Y."/>
            <person name="Aken B."/>
            <person name="Zhang G."/>
            <person name="Irie N."/>
        </authorList>
    </citation>
    <scope>NUCLEOTIDE SEQUENCE [LARGE SCALE GENOMIC DNA]</scope>
</reference>
<dbReference type="Proteomes" id="UP000031443">
    <property type="component" value="Unassembled WGS sequence"/>
</dbReference>